<dbReference type="EMBL" id="NBSK02000001">
    <property type="protein sequence ID" value="KAJ0226897.1"/>
    <property type="molecule type" value="Genomic_DNA"/>
</dbReference>
<proteinExistence type="predicted"/>
<evidence type="ECO:0000313" key="2">
    <source>
        <dbReference type="Proteomes" id="UP000235145"/>
    </source>
</evidence>
<comment type="caution">
    <text evidence="1">The sequence shown here is derived from an EMBL/GenBank/DDBJ whole genome shotgun (WGS) entry which is preliminary data.</text>
</comment>
<accession>A0A9R1WHM7</accession>
<dbReference type="AlphaFoldDB" id="A0A9R1WHM7"/>
<name>A0A9R1WHM7_LACSA</name>
<reference evidence="1 2" key="1">
    <citation type="journal article" date="2017" name="Nat. Commun.">
        <title>Genome assembly with in vitro proximity ligation data and whole-genome triplication in lettuce.</title>
        <authorList>
            <person name="Reyes-Chin-Wo S."/>
            <person name="Wang Z."/>
            <person name="Yang X."/>
            <person name="Kozik A."/>
            <person name="Arikit S."/>
            <person name="Song C."/>
            <person name="Xia L."/>
            <person name="Froenicke L."/>
            <person name="Lavelle D.O."/>
            <person name="Truco M.J."/>
            <person name="Xia R."/>
            <person name="Zhu S."/>
            <person name="Xu C."/>
            <person name="Xu H."/>
            <person name="Xu X."/>
            <person name="Cox K."/>
            <person name="Korf I."/>
            <person name="Meyers B.C."/>
            <person name="Michelmore R.W."/>
        </authorList>
    </citation>
    <scope>NUCLEOTIDE SEQUENCE [LARGE SCALE GENOMIC DNA]</scope>
    <source>
        <strain evidence="2">cv. Salinas</strain>
        <tissue evidence="1">Seedlings</tissue>
    </source>
</reference>
<sequence length="81" mass="9681">MKRIIIHGLKPYFRSFVAAIQGLEEKQSRMMDKLCIQKKAMENIDHQVTNGIEKALTEIKVMKRKRRPTIMRNRSHMRKDQ</sequence>
<keyword evidence="2" id="KW-1185">Reference proteome</keyword>
<gene>
    <name evidence="1" type="ORF">LSAT_V11C100025480</name>
</gene>
<dbReference type="Proteomes" id="UP000235145">
    <property type="component" value="Unassembled WGS sequence"/>
</dbReference>
<evidence type="ECO:0000313" key="1">
    <source>
        <dbReference type="EMBL" id="KAJ0226897.1"/>
    </source>
</evidence>
<organism evidence="1 2">
    <name type="scientific">Lactuca sativa</name>
    <name type="common">Garden lettuce</name>
    <dbReference type="NCBI Taxonomy" id="4236"/>
    <lineage>
        <taxon>Eukaryota</taxon>
        <taxon>Viridiplantae</taxon>
        <taxon>Streptophyta</taxon>
        <taxon>Embryophyta</taxon>
        <taxon>Tracheophyta</taxon>
        <taxon>Spermatophyta</taxon>
        <taxon>Magnoliopsida</taxon>
        <taxon>eudicotyledons</taxon>
        <taxon>Gunneridae</taxon>
        <taxon>Pentapetalae</taxon>
        <taxon>asterids</taxon>
        <taxon>campanulids</taxon>
        <taxon>Asterales</taxon>
        <taxon>Asteraceae</taxon>
        <taxon>Cichorioideae</taxon>
        <taxon>Cichorieae</taxon>
        <taxon>Lactucinae</taxon>
        <taxon>Lactuca</taxon>
    </lineage>
</organism>
<protein>
    <submittedName>
        <fullName evidence="1">Uncharacterized protein</fullName>
    </submittedName>
</protein>